<organism evidence="1 2">
    <name type="scientific">Rotaria magnacalcarata</name>
    <dbReference type="NCBI Taxonomy" id="392030"/>
    <lineage>
        <taxon>Eukaryota</taxon>
        <taxon>Metazoa</taxon>
        <taxon>Spiralia</taxon>
        <taxon>Gnathifera</taxon>
        <taxon>Rotifera</taxon>
        <taxon>Eurotatoria</taxon>
        <taxon>Bdelloidea</taxon>
        <taxon>Philodinida</taxon>
        <taxon>Philodinidae</taxon>
        <taxon>Rotaria</taxon>
    </lineage>
</organism>
<sequence>MVLNLARNLWYNLSLQSYLPNVLSENQWLINHDDAYFGGSCIEFKTDHKGYF</sequence>
<dbReference type="AlphaFoldDB" id="A0A8S3KL54"/>
<accession>A0A8S3KL54</accession>
<evidence type="ECO:0000313" key="2">
    <source>
        <dbReference type="Proteomes" id="UP000676336"/>
    </source>
</evidence>
<dbReference type="Gene3D" id="2.60.120.260">
    <property type="entry name" value="Galactose-binding domain-like"/>
    <property type="match status" value="1"/>
</dbReference>
<name>A0A8S3KL54_9BILA</name>
<protein>
    <submittedName>
        <fullName evidence="1">Uncharacterized protein</fullName>
    </submittedName>
</protein>
<dbReference type="Proteomes" id="UP000676336">
    <property type="component" value="Unassembled WGS sequence"/>
</dbReference>
<comment type="caution">
    <text evidence="1">The sequence shown here is derived from an EMBL/GenBank/DDBJ whole genome shotgun (WGS) entry which is preliminary data.</text>
</comment>
<proteinExistence type="predicted"/>
<feature type="non-terminal residue" evidence="1">
    <location>
        <position position="1"/>
    </location>
</feature>
<reference evidence="1" key="1">
    <citation type="submission" date="2021-02" db="EMBL/GenBank/DDBJ databases">
        <authorList>
            <person name="Nowell W R."/>
        </authorList>
    </citation>
    <scope>NUCLEOTIDE SEQUENCE</scope>
</reference>
<evidence type="ECO:0000313" key="1">
    <source>
        <dbReference type="EMBL" id="CAF5228863.1"/>
    </source>
</evidence>
<gene>
    <name evidence="1" type="ORF">SMN809_LOCUS85951</name>
</gene>
<dbReference type="EMBL" id="CAJOBI010367903">
    <property type="protein sequence ID" value="CAF5228863.1"/>
    <property type="molecule type" value="Genomic_DNA"/>
</dbReference>